<dbReference type="InterPro" id="IPR007016">
    <property type="entry name" value="O-antigen_ligase-rel_domated"/>
</dbReference>
<dbReference type="Pfam" id="PF04932">
    <property type="entry name" value="Wzy_C"/>
    <property type="match status" value="1"/>
</dbReference>
<dbReference type="RefSeq" id="WP_134215672.1">
    <property type="nucleotide sequence ID" value="NZ_QFFZ01000065.1"/>
</dbReference>
<feature type="transmembrane region" description="Helical" evidence="5">
    <location>
        <begin position="315"/>
        <end position="343"/>
    </location>
</feature>
<dbReference type="GO" id="GO:0016020">
    <property type="term" value="C:membrane"/>
    <property type="evidence" value="ECO:0007669"/>
    <property type="project" value="UniProtKB-SubCell"/>
</dbReference>
<sequence>MISQAWQESLTGRLAIGLVRSCRNSACYRWIGGTARYGRLTAVRNSLFARLLSSVASLAARPLELAGQAVRRALPGSFLLNIKPKPAFSNSVFLKSLAGIRAETLLWVIFSYILVDYTVRNTPALAFLSGNWDELLLILVALAWPAQMALRGRLIYRLTPMDLPILLYLAMACFLFLVRSPQNYIAIEGLRVYVEYILWFFAATNLLLNKRQARALVNWLVILSALVALHGVYQYIIGVQIPSTWLDATEGGVRTRVFSILTSPNVLGSYLVLVIPITVSQILSAPSRLLRYFYSLCLIPMAFSLIFTYSRGAWLALAGAFVIYGLIYNWRILLGLGAVVYGAPKLIPGISSRIGYMFSPAYLLSSARAGRVARWNTAIDKVQANPLFGEGFGRYGGAVAARYIPTSNYVDNFYLKTAAESGLIGLAALVLLLVSGVRCTLNSYRRLTDPYLKGLAGGLIAGLIGVLLHNGVENIFEVPAMTSYFWLLLGMTTVLPNLEGQDSPPLE</sequence>
<reference evidence="7 8" key="1">
    <citation type="journal article" date="2018" name="Environ. Microbiol.">
        <title>Novel energy conservation strategies and behaviour of Pelotomaculum schinkii driving syntrophic propionate catabolism.</title>
        <authorList>
            <person name="Hidalgo-Ahumada C.A.P."/>
            <person name="Nobu M.K."/>
            <person name="Narihiro T."/>
            <person name="Tamaki H."/>
            <person name="Liu W.T."/>
            <person name="Kamagata Y."/>
            <person name="Stams A.J.M."/>
            <person name="Imachi H."/>
            <person name="Sousa D.Z."/>
        </authorList>
    </citation>
    <scope>NUCLEOTIDE SEQUENCE [LARGE SCALE GENOMIC DNA]</scope>
    <source>
        <strain evidence="7 8">MGP</strain>
    </source>
</reference>
<keyword evidence="4 5" id="KW-0472">Membrane</keyword>
<feature type="transmembrane region" description="Helical" evidence="5">
    <location>
        <begin position="190"/>
        <end position="208"/>
    </location>
</feature>
<dbReference type="PANTHER" id="PTHR37422:SF13">
    <property type="entry name" value="LIPOPOLYSACCHARIDE BIOSYNTHESIS PROTEIN PA4999-RELATED"/>
    <property type="match status" value="1"/>
</dbReference>
<gene>
    <name evidence="7" type="ORF">Pmgp_03485</name>
</gene>
<feature type="transmembrane region" description="Helical" evidence="5">
    <location>
        <begin position="257"/>
        <end position="277"/>
    </location>
</feature>
<keyword evidence="3 5" id="KW-1133">Transmembrane helix</keyword>
<dbReference type="InterPro" id="IPR051533">
    <property type="entry name" value="WaaL-like"/>
</dbReference>
<evidence type="ECO:0000256" key="3">
    <source>
        <dbReference type="ARBA" id="ARBA00022989"/>
    </source>
</evidence>
<dbReference type="EMBL" id="QFFZ01000065">
    <property type="protein sequence ID" value="TEB08993.1"/>
    <property type="molecule type" value="Genomic_DNA"/>
</dbReference>
<keyword evidence="8" id="KW-1185">Reference proteome</keyword>
<evidence type="ECO:0000256" key="4">
    <source>
        <dbReference type="ARBA" id="ARBA00023136"/>
    </source>
</evidence>
<feature type="domain" description="O-antigen ligase-related" evidence="6">
    <location>
        <begin position="297"/>
        <end position="429"/>
    </location>
</feature>
<evidence type="ECO:0000313" key="7">
    <source>
        <dbReference type="EMBL" id="TEB08993.1"/>
    </source>
</evidence>
<evidence type="ECO:0000256" key="2">
    <source>
        <dbReference type="ARBA" id="ARBA00022692"/>
    </source>
</evidence>
<dbReference type="Proteomes" id="UP000297597">
    <property type="component" value="Unassembled WGS sequence"/>
</dbReference>
<evidence type="ECO:0000256" key="1">
    <source>
        <dbReference type="ARBA" id="ARBA00004141"/>
    </source>
</evidence>
<keyword evidence="2 5" id="KW-0812">Transmembrane</keyword>
<evidence type="ECO:0000259" key="6">
    <source>
        <dbReference type="Pfam" id="PF04932"/>
    </source>
</evidence>
<name>A0A4Y7RJI6_9FIRM</name>
<proteinExistence type="predicted"/>
<protein>
    <recommendedName>
        <fullName evidence="6">O-antigen ligase-related domain-containing protein</fullName>
    </recommendedName>
</protein>
<comment type="subcellular location">
    <subcellularLocation>
        <location evidence="1">Membrane</location>
        <topology evidence="1">Multi-pass membrane protein</topology>
    </subcellularLocation>
</comment>
<evidence type="ECO:0000313" key="8">
    <source>
        <dbReference type="Proteomes" id="UP000297597"/>
    </source>
</evidence>
<feature type="transmembrane region" description="Helical" evidence="5">
    <location>
        <begin position="161"/>
        <end position="178"/>
    </location>
</feature>
<evidence type="ECO:0000256" key="5">
    <source>
        <dbReference type="SAM" id="Phobius"/>
    </source>
</evidence>
<feature type="transmembrane region" description="Helical" evidence="5">
    <location>
        <begin position="423"/>
        <end position="444"/>
    </location>
</feature>
<organism evidence="7 8">
    <name type="scientific">Pelotomaculum propionicicum</name>
    <dbReference type="NCBI Taxonomy" id="258475"/>
    <lineage>
        <taxon>Bacteria</taxon>
        <taxon>Bacillati</taxon>
        <taxon>Bacillota</taxon>
        <taxon>Clostridia</taxon>
        <taxon>Eubacteriales</taxon>
        <taxon>Desulfotomaculaceae</taxon>
        <taxon>Pelotomaculum</taxon>
    </lineage>
</organism>
<dbReference type="PANTHER" id="PTHR37422">
    <property type="entry name" value="TEICHURONIC ACID BIOSYNTHESIS PROTEIN TUAE"/>
    <property type="match status" value="1"/>
</dbReference>
<dbReference type="OrthoDB" id="9806320at2"/>
<feature type="transmembrane region" description="Helical" evidence="5">
    <location>
        <begin position="215"/>
        <end position="237"/>
    </location>
</feature>
<accession>A0A4Y7RJI6</accession>
<feature type="transmembrane region" description="Helical" evidence="5">
    <location>
        <begin position="450"/>
        <end position="468"/>
    </location>
</feature>
<dbReference type="AlphaFoldDB" id="A0A4Y7RJI6"/>
<comment type="caution">
    <text evidence="7">The sequence shown here is derived from an EMBL/GenBank/DDBJ whole genome shotgun (WGS) entry which is preliminary data.</text>
</comment>
<feature type="transmembrane region" description="Helical" evidence="5">
    <location>
        <begin position="289"/>
        <end position="309"/>
    </location>
</feature>